<organism evidence="1 2">
    <name type="scientific">Acidocella aquatica</name>
    <dbReference type="NCBI Taxonomy" id="1922313"/>
    <lineage>
        <taxon>Bacteria</taxon>
        <taxon>Pseudomonadati</taxon>
        <taxon>Pseudomonadota</taxon>
        <taxon>Alphaproteobacteria</taxon>
        <taxon>Acetobacterales</taxon>
        <taxon>Acidocellaceae</taxon>
        <taxon>Acidocella</taxon>
    </lineage>
</organism>
<dbReference type="Proteomes" id="UP001156641">
    <property type="component" value="Unassembled WGS sequence"/>
</dbReference>
<comment type="caution">
    <text evidence="1">The sequence shown here is derived from an EMBL/GenBank/DDBJ whole genome shotgun (WGS) entry which is preliminary data.</text>
</comment>
<gene>
    <name evidence="1" type="ORF">GCM10010909_07990</name>
</gene>
<protein>
    <recommendedName>
        <fullName evidence="3">DUF4105 domain-containing protein</fullName>
    </recommendedName>
</protein>
<proteinExistence type="predicted"/>
<sequence>MKGTGGAAYEQFYPYYAELCALSELRKKPGFGIPLRSGMGGHSLLYLNGVRLDRTQGYPVLELCAPDASPGSQGVGISVNSHYKNANWVAAEGRDFLWRGALKPGEPLTREAYERTQHHAKAMGVLDGVQFHDHLFRDKPSGMTERDYMYEISVATDYAAQFGRDTFRTRIPLDHARMSAIVDFLNGINAPYRDGTRVYNWRLFNDNCGHVAHNALAAAGVWAPWPTGQFFALAAFNFPVPKNELVDLALRTNDLPIQNPKAIYKDRQARQAFLTTGFLPTAPGALAAAAPAVADNEVYDINRLRLIFYDNPFWGPYRHRFARIFTEPRYLDLRANLRHFEKLYATALKSRGATGQGAGFQMRYNEYAAREAAKVRGQLACLEQSGALPVEVLP</sequence>
<reference evidence="2" key="1">
    <citation type="journal article" date="2019" name="Int. J. Syst. Evol. Microbiol.">
        <title>The Global Catalogue of Microorganisms (GCM) 10K type strain sequencing project: providing services to taxonomists for standard genome sequencing and annotation.</title>
        <authorList>
            <consortium name="The Broad Institute Genomics Platform"/>
            <consortium name="The Broad Institute Genome Sequencing Center for Infectious Disease"/>
            <person name="Wu L."/>
            <person name="Ma J."/>
        </authorList>
    </citation>
    <scope>NUCLEOTIDE SEQUENCE [LARGE SCALE GENOMIC DNA]</scope>
    <source>
        <strain evidence="2">NBRC 112502</strain>
    </source>
</reference>
<evidence type="ECO:0000313" key="2">
    <source>
        <dbReference type="Proteomes" id="UP001156641"/>
    </source>
</evidence>
<keyword evidence="2" id="KW-1185">Reference proteome</keyword>
<dbReference type="EMBL" id="BSOS01000009">
    <property type="protein sequence ID" value="GLR66121.1"/>
    <property type="molecule type" value="Genomic_DNA"/>
</dbReference>
<accession>A0ABQ6A5H4</accession>
<evidence type="ECO:0008006" key="3">
    <source>
        <dbReference type="Google" id="ProtNLM"/>
    </source>
</evidence>
<evidence type="ECO:0000313" key="1">
    <source>
        <dbReference type="EMBL" id="GLR66121.1"/>
    </source>
</evidence>
<name>A0ABQ6A5H4_9PROT</name>